<evidence type="ECO:0000313" key="5">
    <source>
        <dbReference type="RefSeq" id="XP_020554918.1"/>
    </source>
</evidence>
<dbReference type="RefSeq" id="XP_020554918.1">
    <property type="nucleotide sequence ID" value="XM_020699259.1"/>
</dbReference>
<evidence type="ECO:0000313" key="4">
    <source>
        <dbReference type="Proteomes" id="UP000504604"/>
    </source>
</evidence>
<dbReference type="AlphaFoldDB" id="A0A8M8V7A1"/>
<comment type="similarity">
    <text evidence="1">Belongs to the PPR family. P subfamily.</text>
</comment>
<evidence type="ECO:0000256" key="2">
    <source>
        <dbReference type="ARBA" id="ARBA00022737"/>
    </source>
</evidence>
<accession>A0A8M8V7A1</accession>
<proteinExistence type="inferred from homology"/>
<feature type="repeat" description="PPR" evidence="3">
    <location>
        <begin position="285"/>
        <end position="320"/>
    </location>
</feature>
<organism evidence="4 5">
    <name type="scientific">Sesamum indicum</name>
    <name type="common">Oriental sesame</name>
    <name type="synonym">Sesamum orientale</name>
    <dbReference type="NCBI Taxonomy" id="4182"/>
    <lineage>
        <taxon>Eukaryota</taxon>
        <taxon>Viridiplantae</taxon>
        <taxon>Streptophyta</taxon>
        <taxon>Embryophyta</taxon>
        <taxon>Tracheophyta</taxon>
        <taxon>Spermatophyta</taxon>
        <taxon>Magnoliopsida</taxon>
        <taxon>eudicotyledons</taxon>
        <taxon>Gunneridae</taxon>
        <taxon>Pentapetalae</taxon>
        <taxon>asterids</taxon>
        <taxon>lamiids</taxon>
        <taxon>Lamiales</taxon>
        <taxon>Pedaliaceae</taxon>
        <taxon>Sesamum</taxon>
    </lineage>
</organism>
<dbReference type="InterPro" id="IPR011990">
    <property type="entry name" value="TPR-like_helical_dom_sf"/>
</dbReference>
<dbReference type="InterPro" id="IPR002885">
    <property type="entry name" value="PPR_rpt"/>
</dbReference>
<dbReference type="Pfam" id="PF13041">
    <property type="entry name" value="PPR_2"/>
    <property type="match status" value="3"/>
</dbReference>
<dbReference type="Gene3D" id="1.25.40.10">
    <property type="entry name" value="Tetratricopeptide repeat domain"/>
    <property type="match status" value="4"/>
</dbReference>
<name>A0A8M8V7A1_SESIN</name>
<dbReference type="Proteomes" id="UP000504604">
    <property type="component" value="Linkage group LG15"/>
</dbReference>
<feature type="repeat" description="PPR" evidence="3">
    <location>
        <begin position="356"/>
        <end position="390"/>
    </location>
</feature>
<evidence type="ECO:0000256" key="1">
    <source>
        <dbReference type="ARBA" id="ARBA00007626"/>
    </source>
</evidence>
<dbReference type="PANTHER" id="PTHR47939">
    <property type="entry name" value="MEMBRANE-ASSOCIATED SALT-INDUCIBLE PROTEIN-LIKE"/>
    <property type="match status" value="1"/>
</dbReference>
<dbReference type="GeneID" id="105177967"/>
<reference evidence="5" key="1">
    <citation type="submission" date="2025-08" db="UniProtKB">
        <authorList>
            <consortium name="RefSeq"/>
        </authorList>
    </citation>
    <scope>IDENTIFICATION</scope>
</reference>
<sequence>MNPPITFNFLTSNVSFFFWRHKMRRNLRCMPSVFLALRDEIYFINKSQYVQHPLPLRFQVPHLTPPLSNHSLATLTLYASFNSSVDGLGEAHNDVDREFESDAEDAVTDHKSAGEFSSRDLATLMDILPTGGTQDKSKKLEQCGVNVTPALVANVLSGTRNDWETAFTFFLWAGKQPGYQHSLRQYHSMIAILGKFRKFDTAWSLIDDMRAASLVTPHTLLIMIRRYAAVHDVAKAINTFYGLRRFKFEIGMEEFQGLLSALCRYKNVKDAEHLLFCNKTVFPLNTKSFNIILNGWCNVIGDLREGKRIWREMEERGIRHDVYSYGSIMSCHSKVNHLNMVLRLYEEMKVLGIKPDKKVYNAVIHALAKGRLVKEAWNLMKTMDEEGFTPDAVTYNSLIMPLCKSRLLDEAKQVFDEMTERGLRPTVRTYHAFFRVLRTGEEVFELLQRMRMTGCHPSHDTYIMLIRKFCRWRQLDNVFKLWTEMSKNGLDPDRSSYIVLIHGLFLNGRLDEAHKYYLEMKEKHLLPEPKIDAMLQAWVAGKTDAGWHVIASKDDQFNSSELGEKTRDRSKRNHRDINFRRQPELRSVTRERGFSFWDP</sequence>
<dbReference type="Pfam" id="PF01535">
    <property type="entry name" value="PPR"/>
    <property type="match status" value="2"/>
</dbReference>
<evidence type="ECO:0000256" key="3">
    <source>
        <dbReference type="PROSITE-ProRule" id="PRU00708"/>
    </source>
</evidence>
<protein>
    <submittedName>
        <fullName evidence="5">Pentatricopeptide repeat-containing protein At5g15010, mitochondrial</fullName>
    </submittedName>
</protein>
<feature type="repeat" description="PPR" evidence="3">
    <location>
        <begin position="458"/>
        <end position="492"/>
    </location>
</feature>
<dbReference type="OrthoDB" id="185373at2759"/>
<keyword evidence="2" id="KW-0677">Repeat</keyword>
<dbReference type="NCBIfam" id="TIGR00756">
    <property type="entry name" value="PPR"/>
    <property type="match status" value="5"/>
</dbReference>
<feature type="repeat" description="PPR" evidence="3">
    <location>
        <begin position="321"/>
        <end position="355"/>
    </location>
</feature>
<keyword evidence="4" id="KW-1185">Reference proteome</keyword>
<gene>
    <name evidence="5" type="primary">LOC105177967</name>
</gene>
<feature type="repeat" description="PPR" evidence="3">
    <location>
        <begin position="391"/>
        <end position="425"/>
    </location>
</feature>
<dbReference type="PANTHER" id="PTHR47939:SF5">
    <property type="entry name" value="PENTACOTRIPEPTIDE-REPEAT REGION OF PRORP DOMAIN-CONTAINING PROTEIN"/>
    <property type="match status" value="1"/>
</dbReference>
<dbReference type="KEGG" id="sind:105177967"/>
<dbReference type="InterPro" id="IPR050667">
    <property type="entry name" value="PPR-containing_protein"/>
</dbReference>
<feature type="repeat" description="PPR" evidence="3">
    <location>
        <begin position="493"/>
        <end position="527"/>
    </location>
</feature>
<dbReference type="PROSITE" id="PS51375">
    <property type="entry name" value="PPR"/>
    <property type="match status" value="6"/>
</dbReference>